<feature type="transmembrane region" description="Helical" evidence="1">
    <location>
        <begin position="53"/>
        <end position="71"/>
    </location>
</feature>
<evidence type="ECO:0000313" key="2">
    <source>
        <dbReference type="EMBL" id="MBP2057859.1"/>
    </source>
</evidence>
<organism evidence="2 3">
    <name type="scientific">Lactobacillus colini</name>
    <dbReference type="NCBI Taxonomy" id="1819254"/>
    <lineage>
        <taxon>Bacteria</taxon>
        <taxon>Bacillati</taxon>
        <taxon>Bacillota</taxon>
        <taxon>Bacilli</taxon>
        <taxon>Lactobacillales</taxon>
        <taxon>Lactobacillaceae</taxon>
        <taxon>Lactobacillus</taxon>
    </lineage>
</organism>
<dbReference type="Proteomes" id="UP001519292">
    <property type="component" value="Unassembled WGS sequence"/>
</dbReference>
<dbReference type="RefSeq" id="WP_209686596.1">
    <property type="nucleotide sequence ID" value="NZ_JAGGLU010000004.1"/>
</dbReference>
<keyword evidence="3" id="KW-1185">Reference proteome</keyword>
<keyword evidence="1" id="KW-0812">Transmembrane</keyword>
<feature type="transmembrane region" description="Helical" evidence="1">
    <location>
        <begin position="5"/>
        <end position="22"/>
    </location>
</feature>
<protein>
    <submittedName>
        <fullName evidence="2">Membrane protein</fullName>
    </submittedName>
</protein>
<reference evidence="2 3" key="1">
    <citation type="submission" date="2021-03" db="EMBL/GenBank/DDBJ databases">
        <title>Genomic Encyclopedia of Type Strains, Phase IV (KMG-IV): sequencing the most valuable type-strain genomes for metagenomic binning, comparative biology and taxonomic classification.</title>
        <authorList>
            <person name="Goeker M."/>
        </authorList>
    </citation>
    <scope>NUCLEOTIDE SEQUENCE [LARGE SCALE GENOMIC DNA]</scope>
    <source>
        <strain evidence="2 3">DSM 101872</strain>
    </source>
</reference>
<gene>
    <name evidence="2" type="ORF">J2Z60_001031</name>
</gene>
<keyword evidence="1" id="KW-1133">Transmembrane helix</keyword>
<dbReference type="EMBL" id="JAGGLU010000004">
    <property type="protein sequence ID" value="MBP2057859.1"/>
    <property type="molecule type" value="Genomic_DNA"/>
</dbReference>
<evidence type="ECO:0000256" key="1">
    <source>
        <dbReference type="SAM" id="Phobius"/>
    </source>
</evidence>
<sequence>MIYVACGAIMFAVGVIWFLHPASVPNRMYGYLSYLAAVNKASFAYAQRVSRKYLVIFGAIQMAIGTLIHYLNWDKFFILWLLTFYFFILAPIILTEKKLQTFLRKRHELPHDYVEPDKIKHTKVKGFRDKR</sequence>
<name>A0ABS4MEQ3_9LACO</name>
<feature type="transmembrane region" description="Helical" evidence="1">
    <location>
        <begin position="77"/>
        <end position="95"/>
    </location>
</feature>
<feature type="transmembrane region" description="Helical" evidence="1">
    <location>
        <begin position="28"/>
        <end position="46"/>
    </location>
</feature>
<comment type="caution">
    <text evidence="2">The sequence shown here is derived from an EMBL/GenBank/DDBJ whole genome shotgun (WGS) entry which is preliminary data.</text>
</comment>
<accession>A0ABS4MEQ3</accession>
<proteinExistence type="predicted"/>
<keyword evidence="1" id="KW-0472">Membrane</keyword>
<evidence type="ECO:0000313" key="3">
    <source>
        <dbReference type="Proteomes" id="UP001519292"/>
    </source>
</evidence>